<reference evidence="6" key="1">
    <citation type="journal article" date="2019" name="Nat. Commun.">
        <title>The genome of broomcorn millet.</title>
        <authorList>
            <person name="Zou C."/>
            <person name="Miki D."/>
            <person name="Li D."/>
            <person name="Tang Q."/>
            <person name="Xiao L."/>
            <person name="Rajput S."/>
            <person name="Deng P."/>
            <person name="Jia W."/>
            <person name="Huang R."/>
            <person name="Zhang M."/>
            <person name="Sun Y."/>
            <person name="Hu J."/>
            <person name="Fu X."/>
            <person name="Schnable P.S."/>
            <person name="Li F."/>
            <person name="Zhang H."/>
            <person name="Feng B."/>
            <person name="Zhu X."/>
            <person name="Liu R."/>
            <person name="Schnable J.C."/>
            <person name="Zhu J.-K."/>
            <person name="Zhang H."/>
        </authorList>
    </citation>
    <scope>NUCLEOTIDE SEQUENCE [LARGE SCALE GENOMIC DNA]</scope>
</reference>
<dbReference type="EMBL" id="PQIB02000011">
    <property type="protein sequence ID" value="RLM85876.1"/>
    <property type="molecule type" value="Genomic_DNA"/>
</dbReference>
<evidence type="ECO:0000313" key="5">
    <source>
        <dbReference type="EMBL" id="RLM85876.1"/>
    </source>
</evidence>
<evidence type="ECO:0000256" key="2">
    <source>
        <dbReference type="ARBA" id="ARBA00022723"/>
    </source>
</evidence>
<evidence type="ECO:0000313" key="6">
    <source>
        <dbReference type="Proteomes" id="UP000275267"/>
    </source>
</evidence>
<keyword evidence="2" id="KW-0479">Metal-binding</keyword>
<dbReference type="GO" id="GO:0046872">
    <property type="term" value="F:metal ion binding"/>
    <property type="evidence" value="ECO:0007669"/>
    <property type="project" value="UniProtKB-KW"/>
</dbReference>
<dbReference type="GO" id="GO:0004128">
    <property type="term" value="F:cytochrome-b5 reductase activity, acting on NAD(P)H"/>
    <property type="evidence" value="ECO:0007669"/>
    <property type="project" value="TreeGrafter"/>
</dbReference>
<dbReference type="InterPro" id="IPR051872">
    <property type="entry name" value="Cytochrome_b5/Flavoprotein_Rdt"/>
</dbReference>
<dbReference type="PANTHER" id="PTHR46237">
    <property type="entry name" value="CYTOCHROME B5 REDUCTASE 4 FAMILY MEMBER"/>
    <property type="match status" value="1"/>
</dbReference>
<gene>
    <name evidence="5" type="ORF">C2845_PM04G06620</name>
</gene>
<dbReference type="Proteomes" id="UP000275267">
    <property type="component" value="Unassembled WGS sequence"/>
</dbReference>
<feature type="compositionally biased region" description="Low complexity" evidence="4">
    <location>
        <begin position="238"/>
        <end position="258"/>
    </location>
</feature>
<dbReference type="GO" id="GO:0005737">
    <property type="term" value="C:cytoplasm"/>
    <property type="evidence" value="ECO:0007669"/>
    <property type="project" value="TreeGrafter"/>
</dbReference>
<keyword evidence="1" id="KW-0349">Heme</keyword>
<dbReference type="AlphaFoldDB" id="A0A3L6QR41"/>
<proteinExistence type="predicted"/>
<organism evidence="5 6">
    <name type="scientific">Panicum miliaceum</name>
    <name type="common">Proso millet</name>
    <name type="synonym">Broomcorn millet</name>
    <dbReference type="NCBI Taxonomy" id="4540"/>
    <lineage>
        <taxon>Eukaryota</taxon>
        <taxon>Viridiplantae</taxon>
        <taxon>Streptophyta</taxon>
        <taxon>Embryophyta</taxon>
        <taxon>Tracheophyta</taxon>
        <taxon>Spermatophyta</taxon>
        <taxon>Magnoliopsida</taxon>
        <taxon>Liliopsida</taxon>
        <taxon>Poales</taxon>
        <taxon>Poaceae</taxon>
        <taxon>PACMAD clade</taxon>
        <taxon>Panicoideae</taxon>
        <taxon>Panicodae</taxon>
        <taxon>Paniceae</taxon>
        <taxon>Panicinae</taxon>
        <taxon>Panicum</taxon>
        <taxon>Panicum sect. Panicum</taxon>
    </lineage>
</organism>
<evidence type="ECO:0000256" key="4">
    <source>
        <dbReference type="SAM" id="MobiDB-lite"/>
    </source>
</evidence>
<feature type="region of interest" description="Disordered" evidence="4">
    <location>
        <begin position="1"/>
        <end position="106"/>
    </location>
</feature>
<dbReference type="GO" id="GO:0020037">
    <property type="term" value="F:heme binding"/>
    <property type="evidence" value="ECO:0007669"/>
    <property type="project" value="TreeGrafter"/>
</dbReference>
<protein>
    <submittedName>
        <fullName evidence="5">Cytochrome b5 domain-containing protein RLF-like</fullName>
    </submittedName>
</protein>
<keyword evidence="6" id="KW-1185">Reference proteome</keyword>
<keyword evidence="3" id="KW-0408">Iron</keyword>
<feature type="compositionally biased region" description="Polar residues" evidence="4">
    <location>
        <begin position="63"/>
        <end position="86"/>
    </location>
</feature>
<feature type="compositionally biased region" description="Low complexity" evidence="4">
    <location>
        <begin position="88"/>
        <end position="100"/>
    </location>
</feature>
<feature type="compositionally biased region" description="Basic and acidic residues" evidence="4">
    <location>
        <begin position="37"/>
        <end position="62"/>
    </location>
</feature>
<feature type="region of interest" description="Disordered" evidence="4">
    <location>
        <begin position="205"/>
        <end position="304"/>
    </location>
</feature>
<evidence type="ECO:0000256" key="3">
    <source>
        <dbReference type="ARBA" id="ARBA00023004"/>
    </source>
</evidence>
<feature type="compositionally biased region" description="Low complexity" evidence="4">
    <location>
        <begin position="265"/>
        <end position="280"/>
    </location>
</feature>
<comment type="caution">
    <text evidence="5">The sequence shown here is derived from an EMBL/GenBank/DDBJ whole genome shotgun (WGS) entry which is preliminary data.</text>
</comment>
<feature type="region of interest" description="Disordered" evidence="4">
    <location>
        <begin position="141"/>
        <end position="173"/>
    </location>
</feature>
<name>A0A3L6QR41_PANMI</name>
<dbReference type="PANTHER" id="PTHR46237:SF1">
    <property type="entry name" value="CYTOCHROME B5 REDUCTASE 4"/>
    <property type="match status" value="1"/>
</dbReference>
<evidence type="ECO:0000256" key="1">
    <source>
        <dbReference type="ARBA" id="ARBA00022617"/>
    </source>
</evidence>
<dbReference type="OrthoDB" id="432299at2759"/>
<dbReference type="STRING" id="4540.A0A3L6QR41"/>
<sequence>MADGDSSDFTFCKVSSEENDGQLGSPKAIPVASMSLEDVHVDNAKTAKKDGLKANDSDKDRSGNSTSVSTQDSNMKEPITQTSGGAESNVSSQAKSSSKKPAVWKKVPFEKGYSQMDWLKLTRTHPDLAGALVLRARQRAAPAAVRTRGPGSGGRGGARPRRSCGPEGSWHRRPWWRGGVQLRQPCGARPRQQLLLRWRRGASAAAVGSGTGRGPASTHLSVPARDVRKRSKGGGKGKPAARSQSASRRHLSSSSSWGRARRSRSTPAPYSWSPSSASSATDDEVAPFSSSDGEAGGEEAETRTLFSSLSLSSDSSEFYRSSTRKSHWSTIARRAPWRALPRTGEAAPGDAFRLLVLLETRKHRGPTSFKGD</sequence>
<accession>A0A3L6QR41</accession>